<dbReference type="GO" id="GO:0003743">
    <property type="term" value="F:translation initiation factor activity"/>
    <property type="evidence" value="ECO:0007669"/>
    <property type="project" value="UniProtKB-KW"/>
</dbReference>
<proteinExistence type="inferred from homology"/>
<dbReference type="InterPro" id="IPR001040">
    <property type="entry name" value="TIF_eIF_4E"/>
</dbReference>
<dbReference type="PANTHER" id="PTHR11960:SF69">
    <property type="entry name" value="EUKARYOTIC TRANSLATION INITIATION FACTOR 4E-3"/>
    <property type="match status" value="1"/>
</dbReference>
<evidence type="ECO:0000256" key="1">
    <source>
        <dbReference type="ARBA" id="ARBA00032656"/>
    </source>
</evidence>
<reference evidence="5" key="1">
    <citation type="submission" date="2022-11" db="UniProtKB">
        <authorList>
            <consortium name="WormBaseParasite"/>
        </authorList>
    </citation>
    <scope>IDENTIFICATION</scope>
</reference>
<evidence type="ECO:0000256" key="2">
    <source>
        <dbReference type="RuleBase" id="RU004374"/>
    </source>
</evidence>
<dbReference type="SUPFAM" id="SSF55418">
    <property type="entry name" value="eIF4e-like"/>
    <property type="match status" value="1"/>
</dbReference>
<protein>
    <recommendedName>
        <fullName evidence="1">eIF-4F 25 kDa subunit</fullName>
    </recommendedName>
</protein>
<dbReference type="InterPro" id="IPR019770">
    <property type="entry name" value="TIF_eIF_4E_CS"/>
</dbReference>
<dbReference type="Gene3D" id="3.30.760.10">
    <property type="entry name" value="RNA Cap, Translation Initiation Factor Eif4e"/>
    <property type="match status" value="1"/>
</dbReference>
<keyword evidence="4" id="KW-1185">Reference proteome</keyword>
<dbReference type="AlphaFoldDB" id="A0A915E1H3"/>
<dbReference type="Proteomes" id="UP000887574">
    <property type="component" value="Unplaced"/>
</dbReference>
<organism evidence="4 5">
    <name type="scientific">Ditylenchus dipsaci</name>
    <dbReference type="NCBI Taxonomy" id="166011"/>
    <lineage>
        <taxon>Eukaryota</taxon>
        <taxon>Metazoa</taxon>
        <taxon>Ecdysozoa</taxon>
        <taxon>Nematoda</taxon>
        <taxon>Chromadorea</taxon>
        <taxon>Rhabditida</taxon>
        <taxon>Tylenchina</taxon>
        <taxon>Tylenchomorpha</taxon>
        <taxon>Sphaerularioidea</taxon>
        <taxon>Anguinidae</taxon>
        <taxon>Anguininae</taxon>
        <taxon>Ditylenchus</taxon>
    </lineage>
</organism>
<dbReference type="PANTHER" id="PTHR11960">
    <property type="entry name" value="EUKARYOTIC TRANSLATION INITIATION FACTOR 4E RELATED"/>
    <property type="match status" value="1"/>
</dbReference>
<keyword evidence="2" id="KW-0648">Protein biosynthesis</keyword>
<accession>A0A915E1H3</accession>
<sequence length="284" mass="32613">MLAPDKTICAFQIGRSQACQRFEFYSRINCKFRSYAKKEKMSDLSTAVETEEIAKQDSKASSEVPSLSSPSIKTNDKEIKSAGDNLSVAIPPELAYRHPLQNRWALWYLKGDRAKNWEECLKRVSVFDSVEDFWALYNHIQPASGLTWGSDYYLFKEGIKPMWEDPQNIEGGRWLMVIEKNKRTQKLDTYWLELLMAIVGEQFDELGDHICGAVVNVRKVGDKVALWTRDSTQDDVNLRIGHIIKDKLEILDSEQIKYEVHKELSARVGSNVKPKLIILEKSHA</sequence>
<evidence type="ECO:0000256" key="3">
    <source>
        <dbReference type="SAM" id="MobiDB-lite"/>
    </source>
</evidence>
<name>A0A915E1H3_9BILA</name>
<feature type="compositionally biased region" description="Low complexity" evidence="3">
    <location>
        <begin position="61"/>
        <end position="71"/>
    </location>
</feature>
<dbReference type="GO" id="GO:0000340">
    <property type="term" value="F:RNA 7-methylguanosine cap binding"/>
    <property type="evidence" value="ECO:0007669"/>
    <property type="project" value="UniProtKB-ARBA"/>
</dbReference>
<dbReference type="WBParaSite" id="jg25469.1">
    <property type="protein sequence ID" value="jg25469.1"/>
    <property type="gene ID" value="jg25469"/>
</dbReference>
<evidence type="ECO:0000313" key="4">
    <source>
        <dbReference type="Proteomes" id="UP000887574"/>
    </source>
</evidence>
<comment type="similarity">
    <text evidence="2">Belongs to the eukaryotic initiation factor 4E family.</text>
</comment>
<dbReference type="InterPro" id="IPR023398">
    <property type="entry name" value="TIF_eIF4e-like"/>
</dbReference>
<dbReference type="Pfam" id="PF01652">
    <property type="entry name" value="IF4E"/>
    <property type="match status" value="1"/>
</dbReference>
<dbReference type="GO" id="GO:0016281">
    <property type="term" value="C:eukaryotic translation initiation factor 4F complex"/>
    <property type="evidence" value="ECO:0007669"/>
    <property type="project" value="TreeGrafter"/>
</dbReference>
<dbReference type="PROSITE" id="PS00813">
    <property type="entry name" value="IF4E"/>
    <property type="match status" value="1"/>
</dbReference>
<evidence type="ECO:0000313" key="5">
    <source>
        <dbReference type="WBParaSite" id="jg25469.1"/>
    </source>
</evidence>
<keyword evidence="2" id="KW-0396">Initiation factor</keyword>
<keyword evidence="2" id="KW-0694">RNA-binding</keyword>
<feature type="region of interest" description="Disordered" evidence="3">
    <location>
        <begin position="55"/>
        <end position="77"/>
    </location>
</feature>